<dbReference type="InterPro" id="IPR059117">
    <property type="entry name" value="APS_kinase_dom"/>
</dbReference>
<evidence type="ECO:0000256" key="2">
    <source>
        <dbReference type="ARBA" id="ARBA00022679"/>
    </source>
</evidence>
<evidence type="ECO:0000313" key="10">
    <source>
        <dbReference type="Proteomes" id="UP000018201"/>
    </source>
</evidence>
<dbReference type="Gene3D" id="3.40.50.300">
    <property type="entry name" value="P-loop containing nucleotide triphosphate hydrolases"/>
    <property type="match status" value="1"/>
</dbReference>
<dbReference type="GO" id="GO:0005737">
    <property type="term" value="C:cytoplasm"/>
    <property type="evidence" value="ECO:0007669"/>
    <property type="project" value="TreeGrafter"/>
</dbReference>
<gene>
    <name evidence="9" type="ORF">EPH_0022340</name>
</gene>
<protein>
    <recommendedName>
        <fullName evidence="1">adenylyl-sulfate kinase</fullName>
        <ecNumber evidence="1">2.7.1.25</ecNumber>
    </recommendedName>
</protein>
<evidence type="ECO:0000256" key="3">
    <source>
        <dbReference type="ARBA" id="ARBA00022741"/>
    </source>
</evidence>
<evidence type="ECO:0000259" key="8">
    <source>
        <dbReference type="Pfam" id="PF14306"/>
    </source>
</evidence>
<dbReference type="InterPro" id="IPR015947">
    <property type="entry name" value="PUA-like_sf"/>
</dbReference>
<evidence type="ECO:0000256" key="1">
    <source>
        <dbReference type="ARBA" id="ARBA00012121"/>
    </source>
</evidence>
<dbReference type="Pfam" id="PF14306">
    <property type="entry name" value="PUA_2"/>
    <property type="match status" value="1"/>
</dbReference>
<dbReference type="SUPFAM" id="SSF52540">
    <property type="entry name" value="P-loop containing nucleoside triphosphate hydrolases"/>
    <property type="match status" value="1"/>
</dbReference>
<evidence type="ECO:0000259" key="6">
    <source>
        <dbReference type="Pfam" id="PF01583"/>
    </source>
</evidence>
<dbReference type="PANTHER" id="PTHR42700">
    <property type="entry name" value="SULFATE ADENYLYLTRANSFERASE"/>
    <property type="match status" value="1"/>
</dbReference>
<keyword evidence="10" id="KW-1185">Reference proteome</keyword>
<dbReference type="InterPro" id="IPR024951">
    <property type="entry name" value="Sulfurylase_cat_dom"/>
</dbReference>
<dbReference type="AlphaFoldDB" id="U6H4R4"/>
<keyword evidence="9" id="KW-0418">Kinase</keyword>
<dbReference type="SUPFAM" id="SSF88697">
    <property type="entry name" value="PUA domain-like"/>
    <property type="match status" value="1"/>
</dbReference>
<dbReference type="Gene3D" id="3.40.50.620">
    <property type="entry name" value="HUPs"/>
    <property type="match status" value="1"/>
</dbReference>
<keyword evidence="4" id="KW-0067">ATP-binding</keyword>
<dbReference type="Proteomes" id="UP000018201">
    <property type="component" value="Unassembled WGS sequence"/>
</dbReference>
<feature type="domain" description="Sulphate adenylyltransferase catalytic" evidence="7">
    <location>
        <begin position="179"/>
        <end position="451"/>
    </location>
</feature>
<dbReference type="Gene3D" id="3.10.400.10">
    <property type="entry name" value="Sulfate adenylyltransferase"/>
    <property type="match status" value="1"/>
</dbReference>
<dbReference type="PANTHER" id="PTHR42700:SF1">
    <property type="entry name" value="SULFATE ADENYLYLTRANSFERASE"/>
    <property type="match status" value="1"/>
</dbReference>
<proteinExistence type="predicted"/>
<evidence type="ECO:0000259" key="7">
    <source>
        <dbReference type="Pfam" id="PF01747"/>
    </source>
</evidence>
<dbReference type="InterPro" id="IPR002891">
    <property type="entry name" value="APS"/>
</dbReference>
<reference evidence="9" key="2">
    <citation type="submission" date="2013-10" db="EMBL/GenBank/DDBJ databases">
        <authorList>
            <person name="Aslett M."/>
        </authorList>
    </citation>
    <scope>NUCLEOTIDE SEQUENCE [LARGE SCALE GENOMIC DNA]</scope>
    <source>
        <strain evidence="9">Houghton</strain>
    </source>
</reference>
<dbReference type="InterPro" id="IPR025980">
    <property type="entry name" value="ATP-Sase_PUA-like_dom"/>
</dbReference>
<feature type="domain" description="ATP-sulfurylase PUA-like" evidence="8">
    <location>
        <begin position="24"/>
        <end position="168"/>
    </location>
</feature>
<evidence type="ECO:0000256" key="5">
    <source>
        <dbReference type="SAM" id="MobiDB-lite"/>
    </source>
</evidence>
<keyword evidence="3" id="KW-0547">Nucleotide-binding</keyword>
<dbReference type="OrthoDB" id="468at2759"/>
<dbReference type="GO" id="GO:0004020">
    <property type="term" value="F:adenylylsulfate kinase activity"/>
    <property type="evidence" value="ECO:0007669"/>
    <property type="project" value="InterPro"/>
</dbReference>
<organism evidence="9 10">
    <name type="scientific">Eimeria praecox</name>
    <dbReference type="NCBI Taxonomy" id="51316"/>
    <lineage>
        <taxon>Eukaryota</taxon>
        <taxon>Sar</taxon>
        <taxon>Alveolata</taxon>
        <taxon>Apicomplexa</taxon>
        <taxon>Conoidasida</taxon>
        <taxon>Coccidia</taxon>
        <taxon>Eucoccidiorida</taxon>
        <taxon>Eimeriorina</taxon>
        <taxon>Eimeriidae</taxon>
        <taxon>Eimeria</taxon>
    </lineage>
</organism>
<evidence type="ECO:0000256" key="4">
    <source>
        <dbReference type="ARBA" id="ARBA00022840"/>
    </source>
</evidence>
<evidence type="ECO:0000313" key="9">
    <source>
        <dbReference type="EMBL" id="CDI86877.1"/>
    </source>
</evidence>
<sequence>MPSSADNAAPRKGAVSVAVALPSDWTVNERQMCDLEMIISGAFAPLQGFMGLSDYQSVLDSMTLANGEVFSLPVVLAIPKSCCGDTAATNVYWMSSAQSVSTNQGRMMLRDVVGTVIAQLDVESVFLPDLEEEMQKVLGTTDYNHPYVKYLRDNHSDCYYVGGKISPVNPIVHFNFELYRMTPAVCKQKIKARNYEVVVGFQTRNPLHRSHYELIKHALQTAAGTEKKQPMLFLSPVIGPTQPGDVPYYLRTRCYEHVIRYFEQDEECKFSHLCDTTASTPNRSPPRSQQHSTGLSASGEAATGEEDSSSNAMLVLIPLAMRMAGPRECVLHARIRKNYGCTHFIVGRDHAGPSTRKQDGTPFYGPYDAHKLLGSVAEKLGIKPIFGEEMLYVGEEHGGYIPAGRLEEVKRQKPNVEVNSISGTEFRKRLTTRMPIPEWFSFPSVIDELQQFYKQNHERGLCVYFTGLPCSGKSTLANALEAAILENRSERRKVTLLDADVVRQHLSKGLGFSREDRRKVGRNGYGRVGTNVRRIGYIASEITKHGGICIVANIAPYTCDREFNRKLIEQEGGVYVEVYVCTPLSVCEERDIKHLYKKARQGIIKQFTGVSDPYEAPQHPELTIDSSSDIKDKVAQVHQYLKDQGYVLEAPPLSKCC</sequence>
<dbReference type="InterPro" id="IPR027417">
    <property type="entry name" value="P-loop_NTPase"/>
</dbReference>
<dbReference type="InterPro" id="IPR050512">
    <property type="entry name" value="Sulf_AdTrans/APS_kinase"/>
</dbReference>
<dbReference type="SUPFAM" id="SSF52374">
    <property type="entry name" value="Nucleotidylyl transferase"/>
    <property type="match status" value="2"/>
</dbReference>
<dbReference type="Pfam" id="PF01583">
    <property type="entry name" value="APS_kinase"/>
    <property type="match status" value="1"/>
</dbReference>
<dbReference type="EC" id="2.7.1.25" evidence="1"/>
<keyword evidence="2" id="KW-0808">Transferase</keyword>
<dbReference type="InterPro" id="IPR014729">
    <property type="entry name" value="Rossmann-like_a/b/a_fold"/>
</dbReference>
<reference evidence="9" key="1">
    <citation type="submission" date="2013-10" db="EMBL/GenBank/DDBJ databases">
        <title>Genomic analysis of the causative agents of coccidiosis in chickens.</title>
        <authorList>
            <person name="Reid A.J."/>
            <person name="Blake D."/>
            <person name="Billington K."/>
            <person name="Browne H."/>
            <person name="Dunn M."/>
            <person name="Hung S."/>
            <person name="Kawahara F."/>
            <person name="Miranda-Saavedra D."/>
            <person name="Mourier T."/>
            <person name="Nagra H."/>
            <person name="Otto T.D."/>
            <person name="Rawlings N."/>
            <person name="Sanchez A."/>
            <person name="Sanders M."/>
            <person name="Subramaniam C."/>
            <person name="Tay Y."/>
            <person name="Dear P."/>
            <person name="Doerig C."/>
            <person name="Gruber A."/>
            <person name="Parkinson J."/>
            <person name="Shirley M."/>
            <person name="Wan K.L."/>
            <person name="Berriman M."/>
            <person name="Tomley F."/>
            <person name="Pain A."/>
        </authorList>
    </citation>
    <scope>NUCLEOTIDE SEQUENCE [LARGE SCALE GENOMIC DNA]</scope>
    <source>
        <strain evidence="9">Houghton</strain>
    </source>
</reference>
<dbReference type="GO" id="GO:0010134">
    <property type="term" value="P:sulfate assimilation via adenylyl sulfate reduction"/>
    <property type="evidence" value="ECO:0007669"/>
    <property type="project" value="TreeGrafter"/>
</dbReference>
<dbReference type="GO" id="GO:0004781">
    <property type="term" value="F:sulfate adenylyltransferase (ATP) activity"/>
    <property type="evidence" value="ECO:0007669"/>
    <property type="project" value="InterPro"/>
</dbReference>
<feature type="compositionally biased region" description="Polar residues" evidence="5">
    <location>
        <begin position="277"/>
        <end position="296"/>
    </location>
</feature>
<feature type="domain" description="APS kinase" evidence="6">
    <location>
        <begin position="459"/>
        <end position="625"/>
    </location>
</feature>
<dbReference type="GO" id="GO:0005524">
    <property type="term" value="F:ATP binding"/>
    <property type="evidence" value="ECO:0007669"/>
    <property type="project" value="InterPro"/>
</dbReference>
<dbReference type="EMBL" id="HG696218">
    <property type="protein sequence ID" value="CDI86877.1"/>
    <property type="molecule type" value="Genomic_DNA"/>
</dbReference>
<dbReference type="VEuPathDB" id="ToxoDB:EPH_0022340"/>
<name>U6H4R4_9EIME</name>
<dbReference type="CDD" id="cd02027">
    <property type="entry name" value="APSK"/>
    <property type="match status" value="1"/>
</dbReference>
<dbReference type="Pfam" id="PF01747">
    <property type="entry name" value="ATP-sulfurylase"/>
    <property type="match status" value="1"/>
</dbReference>
<dbReference type="NCBIfam" id="TIGR00455">
    <property type="entry name" value="apsK"/>
    <property type="match status" value="1"/>
</dbReference>
<dbReference type="GO" id="GO:0019379">
    <property type="term" value="P:sulfate assimilation, phosphoadenylyl sulfate reduction by phosphoadenylyl-sulfate reductase (thioredoxin)"/>
    <property type="evidence" value="ECO:0007669"/>
    <property type="project" value="TreeGrafter"/>
</dbReference>
<feature type="region of interest" description="Disordered" evidence="5">
    <location>
        <begin position="277"/>
        <end position="307"/>
    </location>
</feature>
<accession>U6H4R4</accession>